<evidence type="ECO:0000313" key="1">
    <source>
        <dbReference type="EMBL" id="CEG15957.1"/>
    </source>
</evidence>
<gene>
    <name evidence="1" type="ORF">XAC3562_240010</name>
</gene>
<accession>A0A0U5FFT7</accession>
<keyword evidence="2" id="KW-1185">Reference proteome</keyword>
<comment type="caution">
    <text evidence="1">The sequence shown here is derived from an EMBL/GenBank/DDBJ whole genome shotgun (WGS) entry which is preliminary data.</text>
</comment>
<protein>
    <submittedName>
        <fullName evidence="1">Uncharacterized protein</fullName>
    </submittedName>
</protein>
<dbReference type="Proteomes" id="UP000052230">
    <property type="component" value="Unassembled WGS sequence"/>
</dbReference>
<proteinExistence type="predicted"/>
<organism evidence="1 2">
    <name type="scientific">Xanthomonas citri pv. citri</name>
    <dbReference type="NCBI Taxonomy" id="611301"/>
    <lineage>
        <taxon>Bacteria</taxon>
        <taxon>Pseudomonadati</taxon>
        <taxon>Pseudomonadota</taxon>
        <taxon>Gammaproteobacteria</taxon>
        <taxon>Lysobacterales</taxon>
        <taxon>Lysobacteraceae</taxon>
        <taxon>Xanthomonas</taxon>
    </lineage>
</organism>
<sequence>MHAIEYAGRLPTGVGKALVQVGLLGVDAPVLFALGRFLQREHGARGAVPVGSQRDAAPAGGVVPAPQPVVVGAARDGEIGDGQIHPARIVFPGENLFARRRAHAFGDDHCVEAFAASAFEGNGCGIAAGSVFDAGDAVAEAICHMAARGIVEQAGQIAAQDLQFGGRAIAIDVFGLEGGDGLAVRVDPGGAFFAGSLGQRGTFQAHALQHLTADTTDIDVLAAIAKPGGAFRHGDIEAAMGECPGGSVAGDAGAGDEDATRHCSHRGQEISGMILHVLPVTLHVRDQPVHQRDGLLHLVGGKAFQRHCVHTQQRTPTELGNLAPAGGERHQRGAAILRGRGALDELQSLQLVQQRHHGRLLHGRGDDQVALQHRAFPGQQHDRADQRQRHAVRPQLGVDQTVEDPRRMVGQVPWRDRSLRMDEFILIKHLDDRALPWGPSGNVTSPAVRHGGRRRVATCASLVAWLSRRYRAAVLPKTARPHARRPTAVPAVA</sequence>
<dbReference type="EMBL" id="CCXZ01000116">
    <property type="protein sequence ID" value="CEG15957.1"/>
    <property type="molecule type" value="Genomic_DNA"/>
</dbReference>
<dbReference type="AlphaFoldDB" id="A0A0U5FFT7"/>
<reference evidence="1 2" key="1">
    <citation type="submission" date="2014-09" db="EMBL/GenBank/DDBJ databases">
        <authorList>
            <person name="Regsiter A."/>
        </authorList>
    </citation>
    <scope>NUCLEOTIDE SEQUENCE [LARGE SCALE GENOMIC DNA]</scope>
</reference>
<name>A0A0U5FFT7_XANCI</name>
<evidence type="ECO:0000313" key="2">
    <source>
        <dbReference type="Proteomes" id="UP000052230"/>
    </source>
</evidence>